<reference evidence="4 5" key="1">
    <citation type="submission" date="2019-09" db="EMBL/GenBank/DDBJ databases">
        <authorList>
            <person name="Chandra G."/>
            <person name="Truman W A."/>
        </authorList>
    </citation>
    <scope>NUCLEOTIDE SEQUENCE [LARGE SCALE GENOMIC DNA]</scope>
    <source>
        <strain evidence="2">PS624</strain>
        <strain evidence="3">PS925</strain>
    </source>
</reference>
<organism evidence="2 4">
    <name type="scientific">Pseudomonas fluorescens</name>
    <dbReference type="NCBI Taxonomy" id="294"/>
    <lineage>
        <taxon>Bacteria</taxon>
        <taxon>Pseudomonadati</taxon>
        <taxon>Pseudomonadota</taxon>
        <taxon>Gammaproteobacteria</taxon>
        <taxon>Pseudomonadales</taxon>
        <taxon>Pseudomonadaceae</taxon>
        <taxon>Pseudomonas</taxon>
    </lineage>
</organism>
<dbReference type="EMBL" id="CABVGZ010000016">
    <property type="protein sequence ID" value="VVM75685.1"/>
    <property type="molecule type" value="Genomic_DNA"/>
</dbReference>
<accession>A0A5E6Y624</accession>
<dbReference type="AlphaFoldDB" id="A0A5E6Y624"/>
<dbReference type="Proteomes" id="UP000326241">
    <property type="component" value="Unassembled WGS sequence"/>
</dbReference>
<sequence>MSSRHSPSPTRAVLDLQNARSLLGKRLSVLLHDQYYFNDEKDLGDTGSLEWRFGEGEVLSMYLLSDGERVGADLFPSDTPTPFEIEPNVTCSWKRENLLADLSATHLENTKICAVEGILDSFNGQEPWLAGFRVTFETGDSLIYLNQGDDAVVLINALPSVSVGLETRFVTSI</sequence>
<dbReference type="EMBL" id="CABVJG010000002">
    <property type="protein sequence ID" value="VVP84700.1"/>
    <property type="molecule type" value="Genomic_DNA"/>
</dbReference>
<evidence type="ECO:0000313" key="1">
    <source>
        <dbReference type="EMBL" id="VVM75685.1"/>
    </source>
</evidence>
<evidence type="ECO:0000313" key="2">
    <source>
        <dbReference type="EMBL" id="VVN48515.1"/>
    </source>
</evidence>
<evidence type="ECO:0000313" key="5">
    <source>
        <dbReference type="Proteomes" id="UP000412311"/>
    </source>
</evidence>
<dbReference type="EMBL" id="CABVGZ010000182">
    <property type="protein sequence ID" value="VVN48515.1"/>
    <property type="molecule type" value="Genomic_DNA"/>
</dbReference>
<evidence type="ECO:0000313" key="3">
    <source>
        <dbReference type="EMBL" id="VVP84700.1"/>
    </source>
</evidence>
<gene>
    <name evidence="1" type="ORF">PS624_02041</name>
    <name evidence="2" type="ORF">PS624_06034</name>
    <name evidence="3" type="ORF">PS925_00811</name>
</gene>
<name>A0A5E6Y624_PSEFL</name>
<proteinExistence type="predicted"/>
<protein>
    <submittedName>
        <fullName evidence="2">Uncharacterized protein</fullName>
    </submittedName>
</protein>
<dbReference type="Proteomes" id="UP000412311">
    <property type="component" value="Unassembled WGS sequence"/>
</dbReference>
<evidence type="ECO:0000313" key="4">
    <source>
        <dbReference type="Proteomes" id="UP000326241"/>
    </source>
</evidence>